<name>A0ACC3SPP6_9PEZI</name>
<evidence type="ECO:0000313" key="1">
    <source>
        <dbReference type="EMBL" id="KAK8222055.1"/>
    </source>
</evidence>
<dbReference type="EMBL" id="JAMKPW020000001">
    <property type="protein sequence ID" value="KAK8222055.1"/>
    <property type="molecule type" value="Genomic_DNA"/>
</dbReference>
<accession>A0ACC3SPP6</accession>
<evidence type="ECO:0000313" key="2">
    <source>
        <dbReference type="Proteomes" id="UP001320706"/>
    </source>
</evidence>
<keyword evidence="2" id="KW-1185">Reference proteome</keyword>
<comment type="caution">
    <text evidence="1">The sequence shown here is derived from an EMBL/GenBank/DDBJ whole genome shotgun (WGS) entry which is preliminary data.</text>
</comment>
<proteinExistence type="predicted"/>
<protein>
    <submittedName>
        <fullName evidence="1">Uncharacterized protein</fullName>
    </submittedName>
</protein>
<sequence length="69" mass="7694">MGREWRGSVAAAVGNLIGNWWGKLGVEWRSVILLLRCGFPASAWQGVTLRGPVPGRWGKLRGGWLKHKR</sequence>
<gene>
    <name evidence="1" type="ORF">M8818_000223</name>
</gene>
<dbReference type="Proteomes" id="UP001320706">
    <property type="component" value="Unassembled WGS sequence"/>
</dbReference>
<organism evidence="1 2">
    <name type="scientific">Zalaria obscura</name>
    <dbReference type="NCBI Taxonomy" id="2024903"/>
    <lineage>
        <taxon>Eukaryota</taxon>
        <taxon>Fungi</taxon>
        <taxon>Dikarya</taxon>
        <taxon>Ascomycota</taxon>
        <taxon>Pezizomycotina</taxon>
        <taxon>Dothideomycetes</taxon>
        <taxon>Dothideomycetidae</taxon>
        <taxon>Dothideales</taxon>
        <taxon>Zalariaceae</taxon>
        <taxon>Zalaria</taxon>
    </lineage>
</organism>
<reference evidence="1" key="1">
    <citation type="submission" date="2024-02" db="EMBL/GenBank/DDBJ databases">
        <title>Metagenome Assembled Genome of Zalaria obscura JY119.</title>
        <authorList>
            <person name="Vighnesh L."/>
            <person name="Jagadeeshwari U."/>
            <person name="Venkata Ramana C."/>
            <person name="Sasikala C."/>
        </authorList>
    </citation>
    <scope>NUCLEOTIDE SEQUENCE</scope>
    <source>
        <strain evidence="1">JY119</strain>
    </source>
</reference>